<dbReference type="InterPro" id="IPR036259">
    <property type="entry name" value="MFS_trans_sf"/>
</dbReference>
<feature type="transmembrane region" description="Helical" evidence="8">
    <location>
        <begin position="251"/>
        <end position="270"/>
    </location>
</feature>
<comment type="subcellular location">
    <subcellularLocation>
        <location evidence="1">Cell membrane</location>
        <topology evidence="1">Multi-pass membrane protein</topology>
    </subcellularLocation>
</comment>
<dbReference type="InterPro" id="IPR011701">
    <property type="entry name" value="MFS"/>
</dbReference>
<accession>A0A9E8SMS3</accession>
<dbReference type="CDD" id="cd17320">
    <property type="entry name" value="MFS_MdfA_MDR_like"/>
    <property type="match status" value="1"/>
</dbReference>
<evidence type="ECO:0000256" key="3">
    <source>
        <dbReference type="ARBA" id="ARBA00022448"/>
    </source>
</evidence>
<evidence type="ECO:0000313" key="10">
    <source>
        <dbReference type="EMBL" id="WAC15075.1"/>
    </source>
</evidence>
<feature type="transmembrane region" description="Helical" evidence="8">
    <location>
        <begin position="161"/>
        <end position="183"/>
    </location>
</feature>
<dbReference type="AlphaFoldDB" id="A0A9E8SMS3"/>
<dbReference type="Proteomes" id="UP001164653">
    <property type="component" value="Chromosome"/>
</dbReference>
<feature type="transmembrane region" description="Helical" evidence="8">
    <location>
        <begin position="369"/>
        <end position="389"/>
    </location>
</feature>
<evidence type="ECO:0000256" key="7">
    <source>
        <dbReference type="ARBA" id="ARBA00023136"/>
    </source>
</evidence>
<feature type="transmembrane region" description="Helical" evidence="8">
    <location>
        <begin position="45"/>
        <end position="64"/>
    </location>
</feature>
<feature type="transmembrane region" description="Helical" evidence="8">
    <location>
        <begin position="213"/>
        <end position="231"/>
    </location>
</feature>
<dbReference type="NCBIfam" id="TIGR00710">
    <property type="entry name" value="efflux_Bcr_CflA"/>
    <property type="match status" value="1"/>
</dbReference>
<feature type="transmembrane region" description="Helical" evidence="8">
    <location>
        <begin position="100"/>
        <end position="121"/>
    </location>
</feature>
<dbReference type="PANTHER" id="PTHR23502:SF132">
    <property type="entry name" value="POLYAMINE TRANSPORTER 2-RELATED"/>
    <property type="match status" value="1"/>
</dbReference>
<name>A0A9E8SMS3_9BACT</name>
<organism evidence="10 11">
    <name type="scientific">Dyadobacter pollutisoli</name>
    <dbReference type="NCBI Taxonomy" id="2910158"/>
    <lineage>
        <taxon>Bacteria</taxon>
        <taxon>Pseudomonadati</taxon>
        <taxon>Bacteroidota</taxon>
        <taxon>Cytophagia</taxon>
        <taxon>Cytophagales</taxon>
        <taxon>Spirosomataceae</taxon>
        <taxon>Dyadobacter</taxon>
    </lineage>
</organism>
<dbReference type="SUPFAM" id="SSF103473">
    <property type="entry name" value="MFS general substrate transporter"/>
    <property type="match status" value="1"/>
</dbReference>
<keyword evidence="3" id="KW-0813">Transport</keyword>
<gene>
    <name evidence="10" type="ORF">ON006_14140</name>
</gene>
<dbReference type="GO" id="GO:0042910">
    <property type="term" value="F:xenobiotic transmembrane transporter activity"/>
    <property type="evidence" value="ECO:0007669"/>
    <property type="project" value="InterPro"/>
</dbReference>
<dbReference type="RefSeq" id="WP_244820441.1">
    <property type="nucleotide sequence ID" value="NZ_CP112998.1"/>
</dbReference>
<dbReference type="InterPro" id="IPR020846">
    <property type="entry name" value="MFS_dom"/>
</dbReference>
<dbReference type="EMBL" id="CP112998">
    <property type="protein sequence ID" value="WAC15075.1"/>
    <property type="molecule type" value="Genomic_DNA"/>
</dbReference>
<dbReference type="PROSITE" id="PS50850">
    <property type="entry name" value="MFS"/>
    <property type="match status" value="1"/>
</dbReference>
<evidence type="ECO:0000256" key="8">
    <source>
        <dbReference type="SAM" id="Phobius"/>
    </source>
</evidence>
<evidence type="ECO:0000313" key="11">
    <source>
        <dbReference type="Proteomes" id="UP001164653"/>
    </source>
</evidence>
<dbReference type="InterPro" id="IPR004812">
    <property type="entry name" value="Efflux_drug-R_Bcr/CmlA"/>
</dbReference>
<evidence type="ECO:0000256" key="1">
    <source>
        <dbReference type="ARBA" id="ARBA00004651"/>
    </source>
</evidence>
<sequence length="410" mass="44006">MSRKQYFFIILILGSLATVSPFSIDMYLPGFPRIAADLKTTIDKVQLSLTSYLIGICLGQVIYGPLLDRFGRKKPLYAGLILYVIASFGCAMTSSVDALITMRFFQAMGGCVGLVASQALVSDLFAADKRAEVFSLITLVIAVSPMIAPTVGGYVTASIAWQWIFIILAGIVSLILAAIYFFLPTGRDADNSVSLRPKAVLNGYATVITQPQFLIYTLAGGLATAAPFAYIAGSSDVFMNIYKVSEQQYGWIFAFLAVAMIGSTQLNHVLLKKYTSEQIIKVTLVYQSIVGFVLILGVYNNWFGLFSLIGMMFVFLTGQGLTGPNASALSLAPFKKHTGSASALMGSWRMGAGAIISAIVSLLHNNTAMPMVGMMAFCSIGGLVILHAGNAVVRHQGSRGEVEEEISVLL</sequence>
<proteinExistence type="inferred from homology"/>
<dbReference type="Pfam" id="PF07690">
    <property type="entry name" value="MFS_1"/>
    <property type="match status" value="1"/>
</dbReference>
<dbReference type="FunFam" id="1.20.1720.10:FF:000005">
    <property type="entry name" value="Bcr/CflA family efflux transporter"/>
    <property type="match status" value="1"/>
</dbReference>
<dbReference type="GO" id="GO:0005886">
    <property type="term" value="C:plasma membrane"/>
    <property type="evidence" value="ECO:0007669"/>
    <property type="project" value="UniProtKB-SubCell"/>
</dbReference>
<protein>
    <submittedName>
        <fullName evidence="10">Multidrug effflux MFS transporter</fullName>
    </submittedName>
</protein>
<evidence type="ECO:0000256" key="6">
    <source>
        <dbReference type="ARBA" id="ARBA00022989"/>
    </source>
</evidence>
<evidence type="ECO:0000256" key="5">
    <source>
        <dbReference type="ARBA" id="ARBA00022692"/>
    </source>
</evidence>
<dbReference type="PANTHER" id="PTHR23502">
    <property type="entry name" value="MAJOR FACILITATOR SUPERFAMILY"/>
    <property type="match status" value="1"/>
</dbReference>
<dbReference type="GO" id="GO:0015385">
    <property type="term" value="F:sodium:proton antiporter activity"/>
    <property type="evidence" value="ECO:0007669"/>
    <property type="project" value="TreeGrafter"/>
</dbReference>
<feature type="transmembrane region" description="Helical" evidence="8">
    <location>
        <begin position="76"/>
        <end position="94"/>
    </location>
</feature>
<feature type="transmembrane region" description="Helical" evidence="8">
    <location>
        <begin position="133"/>
        <end position="155"/>
    </location>
</feature>
<keyword evidence="4" id="KW-1003">Cell membrane</keyword>
<dbReference type="GO" id="GO:1990961">
    <property type="term" value="P:xenobiotic detoxification by transmembrane export across the plasma membrane"/>
    <property type="evidence" value="ECO:0007669"/>
    <property type="project" value="InterPro"/>
</dbReference>
<feature type="transmembrane region" description="Helical" evidence="8">
    <location>
        <begin position="282"/>
        <end position="299"/>
    </location>
</feature>
<reference evidence="10" key="1">
    <citation type="submission" date="2022-11" db="EMBL/GenBank/DDBJ databases">
        <title>Dyadobacter pollutisoli sp. nov., isolated from plastic dumped soil.</title>
        <authorList>
            <person name="Kim J.M."/>
            <person name="Kim K.R."/>
            <person name="Lee J.K."/>
            <person name="Hao L."/>
            <person name="Jeon C.O."/>
        </authorList>
    </citation>
    <scope>NUCLEOTIDE SEQUENCE</scope>
    <source>
        <strain evidence="10">U1</strain>
    </source>
</reference>
<feature type="domain" description="Major facilitator superfamily (MFS) profile" evidence="9">
    <location>
        <begin position="9"/>
        <end position="399"/>
    </location>
</feature>
<evidence type="ECO:0000256" key="2">
    <source>
        <dbReference type="ARBA" id="ARBA00006236"/>
    </source>
</evidence>
<evidence type="ECO:0000256" key="4">
    <source>
        <dbReference type="ARBA" id="ARBA00022475"/>
    </source>
</evidence>
<keyword evidence="6 8" id="KW-1133">Transmembrane helix</keyword>
<keyword evidence="11" id="KW-1185">Reference proteome</keyword>
<dbReference type="Gene3D" id="1.20.1720.10">
    <property type="entry name" value="Multidrug resistance protein D"/>
    <property type="match status" value="1"/>
</dbReference>
<comment type="similarity">
    <text evidence="2">Belongs to the major facilitator superfamily. Bcr/CmlA family.</text>
</comment>
<evidence type="ECO:0000259" key="9">
    <source>
        <dbReference type="PROSITE" id="PS50850"/>
    </source>
</evidence>
<dbReference type="KEGG" id="dpf:ON006_14140"/>
<keyword evidence="7 8" id="KW-0472">Membrane</keyword>
<keyword evidence="5 8" id="KW-0812">Transmembrane</keyword>